<feature type="transmembrane region" description="Helical" evidence="1">
    <location>
        <begin position="83"/>
        <end position="106"/>
    </location>
</feature>
<keyword evidence="1" id="KW-1133">Transmembrane helix</keyword>
<evidence type="ECO:0000313" key="2">
    <source>
        <dbReference type="EMBL" id="CAG1963871.1"/>
    </source>
</evidence>
<reference evidence="2" key="2">
    <citation type="submission" date="2021-03" db="EMBL/GenBank/DDBJ databases">
        <authorList>
            <person name="Alouane T."/>
            <person name="Langin T."/>
            <person name="Bonhomme L."/>
        </authorList>
    </citation>
    <scope>NUCLEOTIDE SEQUENCE</scope>
    <source>
        <strain evidence="2">MDC_Fg202</strain>
    </source>
</reference>
<keyword evidence="1" id="KW-0472">Membrane</keyword>
<name>A0A2H3FYY3_GIBZA</name>
<feature type="transmembrane region" description="Helical" evidence="1">
    <location>
        <begin position="21"/>
        <end position="41"/>
    </location>
</feature>
<sequence>MVPTFMKRMEPFFTLRNKLPLQIVQVILIIAVISLSGARLLLPNRPPGRSTTMGLGMGAKSLIIISYEILSEHVSGLRRWRSLKAYFILNAMEVVFWAAVAFMMIRGNSSVCIGTSCALGWVVFVLAGILSPLAKYLAVVCYLDWRFEKKHGVHRGSSLTKDQAEPFSTLRSQGSVRV</sequence>
<evidence type="ECO:0000256" key="1">
    <source>
        <dbReference type="SAM" id="Phobius"/>
    </source>
</evidence>
<evidence type="ECO:0000313" key="4">
    <source>
        <dbReference type="Proteomes" id="UP000746612"/>
    </source>
</evidence>
<evidence type="ECO:0000313" key="3">
    <source>
        <dbReference type="EMBL" id="VIO58546.1"/>
    </source>
</evidence>
<dbReference type="AlphaFoldDB" id="A0A2H3FYY3"/>
<dbReference type="Proteomes" id="UP000746612">
    <property type="component" value="Unassembled WGS sequence"/>
</dbReference>
<organism evidence="2 4">
    <name type="scientific">Gibberella zeae</name>
    <name type="common">Wheat head blight fungus</name>
    <name type="synonym">Fusarium graminearum</name>
    <dbReference type="NCBI Taxonomy" id="5518"/>
    <lineage>
        <taxon>Eukaryota</taxon>
        <taxon>Fungi</taxon>
        <taxon>Dikarya</taxon>
        <taxon>Ascomycota</taxon>
        <taxon>Pezizomycotina</taxon>
        <taxon>Sordariomycetes</taxon>
        <taxon>Hypocreomycetidae</taxon>
        <taxon>Hypocreales</taxon>
        <taxon>Nectriaceae</taxon>
        <taxon>Fusarium</taxon>
    </lineage>
</organism>
<accession>A0A2H3FYY3</accession>
<keyword evidence="1" id="KW-0812">Transmembrane</keyword>
<dbReference type="OrthoDB" id="3436860at2759"/>
<gene>
    <name evidence="3" type="ORF">FUG_LOCUS313128</name>
    <name evidence="2" type="ORF">MDCFG202_LOCUS16767</name>
</gene>
<evidence type="ECO:0008006" key="5">
    <source>
        <dbReference type="Google" id="ProtNLM"/>
    </source>
</evidence>
<feature type="transmembrane region" description="Helical" evidence="1">
    <location>
        <begin position="118"/>
        <end position="145"/>
    </location>
</feature>
<dbReference type="EMBL" id="CAJPIJ010000031">
    <property type="protein sequence ID" value="CAG1963871.1"/>
    <property type="molecule type" value="Genomic_DNA"/>
</dbReference>
<dbReference type="EMBL" id="CAAKMV010000134">
    <property type="protein sequence ID" value="VIO58546.1"/>
    <property type="molecule type" value="Genomic_DNA"/>
</dbReference>
<protein>
    <recommendedName>
        <fullName evidence="5">MARVEL domain-containing protein</fullName>
    </recommendedName>
</protein>
<proteinExistence type="predicted"/>
<reference evidence="3" key="1">
    <citation type="submission" date="2019-04" db="EMBL/GenBank/DDBJ databases">
        <authorList>
            <person name="Melise S."/>
            <person name="Noan J."/>
            <person name="Okalmin O."/>
        </authorList>
    </citation>
    <scope>NUCLEOTIDE SEQUENCE</scope>
    <source>
        <strain evidence="3">FN9</strain>
    </source>
</reference>